<reference evidence="2 3" key="1">
    <citation type="journal article" date="2014" name="Genome Announc.">
        <title>Genome Sequence of Afipia felis Strain 76713, Isolated in Hospital Water Using an Amoeba Co-Culture Procedure.</title>
        <authorList>
            <person name="Benamar S."/>
            <person name="La Scola B."/>
            <person name="Croce O."/>
        </authorList>
    </citation>
    <scope>NUCLEOTIDE SEQUENCE [LARGE SCALE GENOMIC DNA]</scope>
    <source>
        <strain evidence="2 3">76713</strain>
    </source>
</reference>
<dbReference type="OrthoDB" id="9892046at2"/>
<protein>
    <submittedName>
        <fullName evidence="2">Uncharacterized protein</fullName>
    </submittedName>
</protein>
<evidence type="ECO:0000313" key="3">
    <source>
        <dbReference type="Proteomes" id="UP000035762"/>
    </source>
</evidence>
<sequence>MPYVDHHVLTPREAYNANHWRRRAKLTLDKAKSVEDPQFKAHLIQVAAEYQKLARCADNVRAELGIHSGSPHTTTRGRPKTQGPV</sequence>
<organism evidence="2 3">
    <name type="scientific">Afipia felis</name>
    <name type="common">Cat scratch disease bacillus</name>
    <dbReference type="NCBI Taxonomy" id="1035"/>
    <lineage>
        <taxon>Bacteria</taxon>
        <taxon>Pseudomonadati</taxon>
        <taxon>Pseudomonadota</taxon>
        <taxon>Alphaproteobacteria</taxon>
        <taxon>Hyphomicrobiales</taxon>
        <taxon>Nitrobacteraceae</taxon>
        <taxon>Afipia</taxon>
    </lineage>
</organism>
<keyword evidence="3" id="KW-1185">Reference proteome</keyword>
<dbReference type="EMBL" id="CCAZ020000001">
    <property type="protein sequence ID" value="CEG06745.1"/>
    <property type="molecule type" value="Genomic_DNA"/>
</dbReference>
<comment type="caution">
    <text evidence="2">The sequence shown here is derived from an EMBL/GenBank/DDBJ whole genome shotgun (WGS) entry which is preliminary data.</text>
</comment>
<gene>
    <name evidence="2" type="ORF">BN961_00115</name>
</gene>
<evidence type="ECO:0000256" key="1">
    <source>
        <dbReference type="SAM" id="MobiDB-lite"/>
    </source>
</evidence>
<name>A0A090MGD1_AFIFE</name>
<proteinExistence type="predicted"/>
<dbReference type="AlphaFoldDB" id="A0A090MGD1"/>
<accession>A0A090MGD1</accession>
<feature type="region of interest" description="Disordered" evidence="1">
    <location>
        <begin position="65"/>
        <end position="85"/>
    </location>
</feature>
<dbReference type="STRING" id="1035.BN961_00115"/>
<dbReference type="RefSeq" id="WP_009337650.1">
    <property type="nucleotide sequence ID" value="NZ_CCAZ020000001.1"/>
</dbReference>
<dbReference type="Proteomes" id="UP000035762">
    <property type="component" value="Unassembled WGS sequence"/>
</dbReference>
<evidence type="ECO:0000313" key="2">
    <source>
        <dbReference type="EMBL" id="CEG06745.1"/>
    </source>
</evidence>